<dbReference type="InterPro" id="IPR058923">
    <property type="entry name" value="RCC1-like_dom"/>
</dbReference>
<feature type="repeat" description="RCC1" evidence="3">
    <location>
        <begin position="146"/>
        <end position="197"/>
    </location>
</feature>
<dbReference type="Gene3D" id="2.130.10.30">
    <property type="entry name" value="Regulator of chromosome condensation 1/beta-lactamase-inhibitor protein II"/>
    <property type="match status" value="1"/>
</dbReference>
<dbReference type="InterPro" id="IPR009091">
    <property type="entry name" value="RCC1/BLIP-II"/>
</dbReference>
<gene>
    <name evidence="5" type="ORF">ILUMI_22705</name>
</gene>
<evidence type="ECO:0000256" key="3">
    <source>
        <dbReference type="PROSITE-ProRule" id="PRU00235"/>
    </source>
</evidence>
<dbReference type="InterPro" id="IPR000408">
    <property type="entry name" value="Reg_chr_condens"/>
</dbReference>
<dbReference type="Proteomes" id="UP000801492">
    <property type="component" value="Unassembled WGS sequence"/>
</dbReference>
<feature type="repeat" description="RCC1" evidence="3">
    <location>
        <begin position="269"/>
        <end position="320"/>
    </location>
</feature>
<organism evidence="5 6">
    <name type="scientific">Ignelater luminosus</name>
    <name type="common">Cucubano</name>
    <name type="synonym">Pyrophorus luminosus</name>
    <dbReference type="NCBI Taxonomy" id="2038154"/>
    <lineage>
        <taxon>Eukaryota</taxon>
        <taxon>Metazoa</taxon>
        <taxon>Ecdysozoa</taxon>
        <taxon>Arthropoda</taxon>
        <taxon>Hexapoda</taxon>
        <taxon>Insecta</taxon>
        <taxon>Pterygota</taxon>
        <taxon>Neoptera</taxon>
        <taxon>Endopterygota</taxon>
        <taxon>Coleoptera</taxon>
        <taxon>Polyphaga</taxon>
        <taxon>Elateriformia</taxon>
        <taxon>Elateroidea</taxon>
        <taxon>Elateridae</taxon>
        <taxon>Agrypninae</taxon>
        <taxon>Pyrophorini</taxon>
        <taxon>Ignelater</taxon>
    </lineage>
</organism>
<dbReference type="PROSITE" id="PS00626">
    <property type="entry name" value="RCC1_2"/>
    <property type="match status" value="3"/>
</dbReference>
<feature type="repeat" description="RCC1" evidence="3">
    <location>
        <begin position="374"/>
        <end position="427"/>
    </location>
</feature>
<dbReference type="PRINTS" id="PR00633">
    <property type="entry name" value="RCCNDNSATION"/>
</dbReference>
<dbReference type="PANTHER" id="PTHR45982">
    <property type="entry name" value="REGULATOR OF CHROMOSOME CONDENSATION"/>
    <property type="match status" value="1"/>
</dbReference>
<accession>A0A8K0CA49</accession>
<dbReference type="Pfam" id="PF25390">
    <property type="entry name" value="WD40_RLD"/>
    <property type="match status" value="1"/>
</dbReference>
<feature type="repeat" description="RCC1" evidence="3">
    <location>
        <begin position="321"/>
        <end position="373"/>
    </location>
</feature>
<evidence type="ECO:0000256" key="2">
    <source>
        <dbReference type="ARBA" id="ARBA00022737"/>
    </source>
</evidence>
<evidence type="ECO:0000259" key="4">
    <source>
        <dbReference type="Pfam" id="PF25390"/>
    </source>
</evidence>
<comment type="caution">
    <text evidence="5">The sequence shown here is derived from an EMBL/GenBank/DDBJ whole genome shotgun (WGS) entry which is preliminary data.</text>
</comment>
<name>A0A8K0CA49_IGNLU</name>
<feature type="repeat" description="RCC1" evidence="3">
    <location>
        <begin position="42"/>
        <end position="92"/>
    </location>
</feature>
<dbReference type="PROSITE" id="PS50012">
    <property type="entry name" value="RCC1_3"/>
    <property type="match status" value="7"/>
</dbReference>
<evidence type="ECO:0000313" key="5">
    <source>
        <dbReference type="EMBL" id="KAF2883463.1"/>
    </source>
</evidence>
<dbReference type="EMBL" id="VTPC01090407">
    <property type="protein sequence ID" value="KAF2883463.1"/>
    <property type="molecule type" value="Genomic_DNA"/>
</dbReference>
<keyword evidence="2" id="KW-0677">Repeat</keyword>
<evidence type="ECO:0000256" key="1">
    <source>
        <dbReference type="ARBA" id="ARBA00022658"/>
    </source>
</evidence>
<dbReference type="PROSITE" id="PS00625">
    <property type="entry name" value="RCC1_1"/>
    <property type="match status" value="1"/>
</dbReference>
<dbReference type="SUPFAM" id="SSF50985">
    <property type="entry name" value="RCC1/BLIP-II"/>
    <property type="match status" value="1"/>
</dbReference>
<evidence type="ECO:0000313" key="6">
    <source>
        <dbReference type="Proteomes" id="UP000801492"/>
    </source>
</evidence>
<dbReference type="PANTHER" id="PTHR45982:SF1">
    <property type="entry name" value="REGULATOR OF CHROMOSOME CONDENSATION"/>
    <property type="match status" value="1"/>
</dbReference>
<reference evidence="5" key="1">
    <citation type="submission" date="2019-08" db="EMBL/GenBank/DDBJ databases">
        <title>The genome of the North American firefly Photinus pyralis.</title>
        <authorList>
            <consortium name="Photinus pyralis genome working group"/>
            <person name="Fallon T.R."/>
            <person name="Sander Lower S.E."/>
            <person name="Weng J.-K."/>
        </authorList>
    </citation>
    <scope>NUCLEOTIDE SEQUENCE</scope>
    <source>
        <strain evidence="5">TRF0915ILg1</strain>
        <tissue evidence="5">Whole body</tissue>
    </source>
</reference>
<keyword evidence="6" id="KW-1185">Reference proteome</keyword>
<feature type="repeat" description="RCC1" evidence="3">
    <location>
        <begin position="198"/>
        <end position="267"/>
    </location>
</feature>
<protein>
    <recommendedName>
        <fullName evidence="4">RCC1-like domain-containing protein</fullName>
    </recommendedName>
</protein>
<feature type="domain" description="RCC1-like" evidence="4">
    <location>
        <begin position="44"/>
        <end position="423"/>
    </location>
</feature>
<dbReference type="GO" id="GO:0005085">
    <property type="term" value="F:guanyl-nucleotide exchange factor activity"/>
    <property type="evidence" value="ECO:0007669"/>
    <property type="project" value="TreeGrafter"/>
</dbReference>
<proteinExistence type="predicted"/>
<dbReference type="AlphaFoldDB" id="A0A8K0CA49"/>
<dbReference type="GO" id="GO:0005737">
    <property type="term" value="C:cytoplasm"/>
    <property type="evidence" value="ECO:0007669"/>
    <property type="project" value="TreeGrafter"/>
</dbReference>
<dbReference type="OrthoDB" id="61110at2759"/>
<dbReference type="InterPro" id="IPR051553">
    <property type="entry name" value="Ran_GTPase-activating"/>
</dbReference>
<sequence>MSTKATKRRHAGATTDGVSGKLVKRAKFIIEHAALPSLAKSGVILVTGAGDVGQLGLGSEVLEKSRFALLSLDHEIVDVCAGGMHTVCLTKEGKVLTFGCNDEGALGRITSDKEDSEFTPGEVELPGEVAQISAGDSHTAALLKDGRVFVWGTFRDSHGNMGLTPKGNEKLPYEIIPDHVIVKIASGADHIVFLTTHGEIYTCGCAEQGQLGRTTERGSGRNARSGAGIDQLGKLLYPAPISLKPSLKLHFEDIWAGTYATFAKVVGKNSVYVFGLNNYNQLGLKGTAPQFSPKLSQDFSKHKWKLICSAQHHTIAINEDGKTYAIGRKEYGRLGLGENCEDATILTEISALKDKNVINISCGSASSFAVTEEGELYGWGMGTVGQLGTGEDEDRFEPTLIKSKQLTDRQVFRVSSGGQHTVVLASSNNNNKGVLNSMETT</sequence>
<keyword evidence="1" id="KW-0344">Guanine-nucleotide releasing factor</keyword>
<feature type="repeat" description="RCC1" evidence="3">
    <location>
        <begin position="93"/>
        <end position="145"/>
    </location>
</feature>